<sequence>MNYFYLGIYWFERSLTLRQYADASKAFLLELARIHPVFQSLSWVGDRPNSAIEVSPGLGNLEELISRHAGSKGNMYELANPDGTPSWLSTSIFGYSMRYNTGRPASAGGVGVSIHAGSYKCRTPNSVTVSFPAIVDERGFHRELYDYAFLKNLFCKAVALWAPMEGLITQHSFSDAITDERLPYVGWLTYLRDPRAAALRHSTDLRDLIFDQPPDGGTLISLDTTIISPDNSAQVEKARRLRSLLIAEKLV</sequence>
<organism evidence="2 3">
    <name type="scientific">Rugamonas fusca</name>
    <dbReference type="NCBI Taxonomy" id="2758568"/>
    <lineage>
        <taxon>Bacteria</taxon>
        <taxon>Pseudomonadati</taxon>
        <taxon>Pseudomonadota</taxon>
        <taxon>Betaproteobacteria</taxon>
        <taxon>Burkholderiales</taxon>
        <taxon>Oxalobacteraceae</taxon>
        <taxon>Telluria group</taxon>
        <taxon>Rugamonas</taxon>
    </lineage>
</organism>
<gene>
    <name evidence="2" type="ORF">H3H36_11540</name>
</gene>
<name>A0A7W2EHG2_9BURK</name>
<dbReference type="InterPro" id="IPR028969">
    <property type="entry name" value="Imm52"/>
</dbReference>
<feature type="domain" description="Immunity protein 52" evidence="1">
    <location>
        <begin position="4"/>
        <end position="247"/>
    </location>
</feature>
<dbReference type="EMBL" id="JACEZS010000008">
    <property type="protein sequence ID" value="MBA5605993.1"/>
    <property type="molecule type" value="Genomic_DNA"/>
</dbReference>
<evidence type="ECO:0000313" key="2">
    <source>
        <dbReference type="EMBL" id="MBA5605993.1"/>
    </source>
</evidence>
<evidence type="ECO:0000259" key="1">
    <source>
        <dbReference type="Pfam" id="PF15579"/>
    </source>
</evidence>
<protein>
    <recommendedName>
        <fullName evidence="1">Immunity protein 52 domain-containing protein</fullName>
    </recommendedName>
</protein>
<dbReference type="Pfam" id="PF15579">
    <property type="entry name" value="Imm52"/>
    <property type="match status" value="1"/>
</dbReference>
<dbReference type="AlphaFoldDB" id="A0A7W2EHG2"/>
<proteinExistence type="predicted"/>
<reference evidence="2 3" key="1">
    <citation type="submission" date="2020-07" db="EMBL/GenBank/DDBJ databases">
        <title>Novel species isolated from subtropical streams in China.</title>
        <authorList>
            <person name="Lu H."/>
        </authorList>
    </citation>
    <scope>NUCLEOTIDE SEQUENCE [LARGE SCALE GENOMIC DNA]</scope>
    <source>
        <strain evidence="2 3">FT3S</strain>
    </source>
</reference>
<evidence type="ECO:0000313" key="3">
    <source>
        <dbReference type="Proteomes" id="UP000566711"/>
    </source>
</evidence>
<comment type="caution">
    <text evidence="2">The sequence shown here is derived from an EMBL/GenBank/DDBJ whole genome shotgun (WGS) entry which is preliminary data.</text>
</comment>
<dbReference type="Proteomes" id="UP000566711">
    <property type="component" value="Unassembled WGS sequence"/>
</dbReference>
<accession>A0A7W2EHG2</accession>
<dbReference type="RefSeq" id="WP_182217552.1">
    <property type="nucleotide sequence ID" value="NZ_JACEZS010000008.1"/>
</dbReference>
<keyword evidence="3" id="KW-1185">Reference proteome</keyword>